<dbReference type="PANTHER" id="PTHR23501">
    <property type="entry name" value="MAJOR FACILITATOR SUPERFAMILY"/>
    <property type="match status" value="1"/>
</dbReference>
<dbReference type="NCBIfam" id="TIGR00711">
    <property type="entry name" value="efflux_EmrB"/>
    <property type="match status" value="1"/>
</dbReference>
<dbReference type="PRINTS" id="PR01036">
    <property type="entry name" value="TCRTETB"/>
</dbReference>
<gene>
    <name evidence="10" type="ORF">GCM10019016_088700</name>
</gene>
<keyword evidence="3" id="KW-1003">Cell membrane</keyword>
<evidence type="ECO:0000313" key="11">
    <source>
        <dbReference type="Proteomes" id="UP001501455"/>
    </source>
</evidence>
<evidence type="ECO:0000256" key="6">
    <source>
        <dbReference type="ARBA" id="ARBA00023136"/>
    </source>
</evidence>
<feature type="transmembrane region" description="Helical" evidence="8">
    <location>
        <begin position="373"/>
        <end position="394"/>
    </location>
</feature>
<keyword evidence="11" id="KW-1185">Reference proteome</keyword>
<feature type="transmembrane region" description="Helical" evidence="8">
    <location>
        <begin position="345"/>
        <end position="361"/>
    </location>
</feature>
<protein>
    <recommendedName>
        <fullName evidence="9">Major facilitator superfamily (MFS) profile domain-containing protein</fullName>
    </recommendedName>
</protein>
<dbReference type="PROSITE" id="PS50850">
    <property type="entry name" value="MFS"/>
    <property type="match status" value="1"/>
</dbReference>
<feature type="region of interest" description="Disordered" evidence="7">
    <location>
        <begin position="509"/>
        <end position="533"/>
    </location>
</feature>
<dbReference type="Proteomes" id="UP001501455">
    <property type="component" value="Unassembled WGS sequence"/>
</dbReference>
<evidence type="ECO:0000259" key="9">
    <source>
        <dbReference type="PROSITE" id="PS50850"/>
    </source>
</evidence>
<evidence type="ECO:0000256" key="8">
    <source>
        <dbReference type="SAM" id="Phobius"/>
    </source>
</evidence>
<dbReference type="InterPro" id="IPR011701">
    <property type="entry name" value="MFS"/>
</dbReference>
<organism evidence="10 11">
    <name type="scientific">Streptomyces prasinosporus</name>
    <dbReference type="NCBI Taxonomy" id="68256"/>
    <lineage>
        <taxon>Bacteria</taxon>
        <taxon>Bacillati</taxon>
        <taxon>Actinomycetota</taxon>
        <taxon>Actinomycetes</taxon>
        <taxon>Kitasatosporales</taxon>
        <taxon>Streptomycetaceae</taxon>
        <taxon>Streptomyces</taxon>
        <taxon>Streptomyces albogriseolus group</taxon>
    </lineage>
</organism>
<evidence type="ECO:0000256" key="7">
    <source>
        <dbReference type="SAM" id="MobiDB-lite"/>
    </source>
</evidence>
<feature type="transmembrane region" description="Helical" evidence="8">
    <location>
        <begin position="316"/>
        <end position="338"/>
    </location>
</feature>
<dbReference type="InterPro" id="IPR036259">
    <property type="entry name" value="MFS_trans_sf"/>
</dbReference>
<keyword evidence="4 8" id="KW-0812">Transmembrane</keyword>
<dbReference type="Gene3D" id="1.20.1720.10">
    <property type="entry name" value="Multidrug resistance protein D"/>
    <property type="match status" value="1"/>
</dbReference>
<accession>A0ABP6U4Z8</accession>
<dbReference type="SUPFAM" id="SSF103473">
    <property type="entry name" value="MFS general substrate transporter"/>
    <property type="match status" value="1"/>
</dbReference>
<feature type="transmembrane region" description="Helical" evidence="8">
    <location>
        <begin position="243"/>
        <end position="260"/>
    </location>
</feature>
<comment type="subcellular location">
    <subcellularLocation>
        <location evidence="1">Cell membrane</location>
        <topology evidence="1">Multi-pass membrane protein</topology>
    </subcellularLocation>
</comment>
<dbReference type="Gene3D" id="1.20.1250.20">
    <property type="entry name" value="MFS general substrate transporter like domains"/>
    <property type="match status" value="1"/>
</dbReference>
<dbReference type="Pfam" id="PF07690">
    <property type="entry name" value="MFS_1"/>
    <property type="match status" value="1"/>
</dbReference>
<feature type="transmembrane region" description="Helical" evidence="8">
    <location>
        <begin position="116"/>
        <end position="137"/>
    </location>
</feature>
<keyword evidence="6 8" id="KW-0472">Membrane</keyword>
<evidence type="ECO:0000256" key="5">
    <source>
        <dbReference type="ARBA" id="ARBA00022989"/>
    </source>
</evidence>
<name>A0ABP6U4Z8_9ACTN</name>
<feature type="transmembrane region" description="Helical" evidence="8">
    <location>
        <begin position="281"/>
        <end position="304"/>
    </location>
</feature>
<evidence type="ECO:0000256" key="4">
    <source>
        <dbReference type="ARBA" id="ARBA00022692"/>
    </source>
</evidence>
<feature type="compositionally biased region" description="Low complexity" evidence="7">
    <location>
        <begin position="520"/>
        <end position="533"/>
    </location>
</feature>
<evidence type="ECO:0000256" key="3">
    <source>
        <dbReference type="ARBA" id="ARBA00022475"/>
    </source>
</evidence>
<dbReference type="EMBL" id="BAAAXF010000060">
    <property type="protein sequence ID" value="GAA3501763.1"/>
    <property type="molecule type" value="Genomic_DNA"/>
</dbReference>
<comment type="caution">
    <text evidence="10">The sequence shown here is derived from an EMBL/GenBank/DDBJ whole genome shotgun (WGS) entry which is preliminary data.</text>
</comment>
<reference evidence="11" key="1">
    <citation type="journal article" date="2019" name="Int. J. Syst. Evol. Microbiol.">
        <title>The Global Catalogue of Microorganisms (GCM) 10K type strain sequencing project: providing services to taxonomists for standard genome sequencing and annotation.</title>
        <authorList>
            <consortium name="The Broad Institute Genomics Platform"/>
            <consortium name="The Broad Institute Genome Sequencing Center for Infectious Disease"/>
            <person name="Wu L."/>
            <person name="Ma J."/>
        </authorList>
    </citation>
    <scope>NUCLEOTIDE SEQUENCE [LARGE SCALE GENOMIC DNA]</scope>
    <source>
        <strain evidence="11">JCM 4816</strain>
    </source>
</reference>
<dbReference type="CDD" id="cd17502">
    <property type="entry name" value="MFS_Azr1_MDR_like"/>
    <property type="match status" value="1"/>
</dbReference>
<dbReference type="RefSeq" id="WP_345582867.1">
    <property type="nucleotide sequence ID" value="NZ_BAAAXF010000060.1"/>
</dbReference>
<keyword evidence="5 8" id="KW-1133">Transmembrane helix</keyword>
<feature type="transmembrane region" description="Helical" evidence="8">
    <location>
        <begin position="212"/>
        <end position="231"/>
    </location>
</feature>
<feature type="transmembrane region" description="Helical" evidence="8">
    <location>
        <begin position="26"/>
        <end position="48"/>
    </location>
</feature>
<feature type="transmembrane region" description="Helical" evidence="8">
    <location>
        <begin position="177"/>
        <end position="200"/>
    </location>
</feature>
<evidence type="ECO:0000256" key="2">
    <source>
        <dbReference type="ARBA" id="ARBA00022448"/>
    </source>
</evidence>
<feature type="transmembrane region" description="Helical" evidence="8">
    <location>
        <begin position="60"/>
        <end position="79"/>
    </location>
</feature>
<evidence type="ECO:0000256" key="1">
    <source>
        <dbReference type="ARBA" id="ARBA00004651"/>
    </source>
</evidence>
<proteinExistence type="predicted"/>
<dbReference type="InterPro" id="IPR004638">
    <property type="entry name" value="EmrB-like"/>
</dbReference>
<dbReference type="PANTHER" id="PTHR23501:SF197">
    <property type="entry name" value="COMD"/>
    <property type="match status" value="1"/>
</dbReference>
<sequence>MSAPTTGSHPPQSGASPAPDTRIKTVIAACMLAIFLAMLDAQIVATALPRIVGDLGDLDLFAWVTTAYIIASSVTTPVYGKLGDLFGRKKVFLVAIALFLVGSAVSGLAQSMEQLILFRTLQGIGAGGLFVSVLAIIGELFSPREGAKYFNMFGMVFAGAALAGPAIGGVLTDLLSWHWVFLINLPLGVVVLALVASCLHLPPRSRRAHIDYAGFTTLSTAVVALTLLASWGGVKYGWTSPQILGLGAVALVTGALFVAAERRAAEPVIPLHLFRDSTFGISVLVSFAAGIVFLGAVNFLALYIQVVTGASPTLSGVVLLPMMFGLVAASVVSGRIITQTGRYKWYPVLSMATGIVGALLLSTMDTGTPQGLVIAYMLLFGIAAGLNMQVLTMAAQNTAPRDDIGAVHATVAFTRQLGSTLGISVFAAVFYNRLTEELARRIPAGALGGVDRDALSSHEVLDELAAPVREAVENAYAAALGPVFLGAVPVLLVGLGAALLMRNTPLRSWDHGSPEDSPEESAGAPAEAPADQR</sequence>
<keyword evidence="2" id="KW-0813">Transport</keyword>
<dbReference type="InterPro" id="IPR020846">
    <property type="entry name" value="MFS_dom"/>
</dbReference>
<feature type="transmembrane region" description="Helical" evidence="8">
    <location>
        <begin position="91"/>
        <end position="110"/>
    </location>
</feature>
<feature type="transmembrane region" description="Helical" evidence="8">
    <location>
        <begin position="149"/>
        <end position="171"/>
    </location>
</feature>
<feature type="transmembrane region" description="Helical" evidence="8">
    <location>
        <begin position="475"/>
        <end position="500"/>
    </location>
</feature>
<feature type="domain" description="Major facilitator superfamily (MFS) profile" evidence="9">
    <location>
        <begin position="26"/>
        <end position="506"/>
    </location>
</feature>
<evidence type="ECO:0000313" key="10">
    <source>
        <dbReference type="EMBL" id="GAA3501763.1"/>
    </source>
</evidence>